<evidence type="ECO:0000256" key="2">
    <source>
        <dbReference type="ARBA" id="ARBA00023797"/>
    </source>
</evidence>
<feature type="domain" description="Flavodoxin-like" evidence="4">
    <location>
        <begin position="340"/>
        <end position="480"/>
    </location>
</feature>
<dbReference type="Pfam" id="PF00258">
    <property type="entry name" value="Flavodoxin_1"/>
    <property type="match status" value="1"/>
</dbReference>
<dbReference type="Pfam" id="PF00175">
    <property type="entry name" value="NAD_binding_1"/>
    <property type="match status" value="1"/>
</dbReference>
<dbReference type="EC" id="1.6.2.4" evidence="2"/>
<feature type="transmembrane region" description="Helical" evidence="3">
    <location>
        <begin position="131"/>
        <end position="152"/>
    </location>
</feature>
<feature type="transmembrane region" description="Helical" evidence="3">
    <location>
        <begin position="12"/>
        <end position="33"/>
    </location>
</feature>
<protein>
    <recommendedName>
        <fullName evidence="2">NADPH--hemoprotein reductase</fullName>
        <ecNumber evidence="2">1.6.2.4</ecNumber>
    </recommendedName>
</protein>
<evidence type="ECO:0000259" key="4">
    <source>
        <dbReference type="PROSITE" id="PS50902"/>
    </source>
</evidence>
<dbReference type="Proteomes" id="UP000092967">
    <property type="component" value="Chromosome"/>
</dbReference>
<dbReference type="GO" id="GO:0005829">
    <property type="term" value="C:cytosol"/>
    <property type="evidence" value="ECO:0007669"/>
    <property type="project" value="TreeGrafter"/>
</dbReference>
<evidence type="ECO:0000313" key="6">
    <source>
        <dbReference type="EMBL" id="ANW97079.1"/>
    </source>
</evidence>
<dbReference type="PROSITE" id="PS50902">
    <property type="entry name" value="FLAVODOXIN_LIKE"/>
    <property type="match status" value="1"/>
</dbReference>
<dbReference type="SUPFAM" id="SSF52218">
    <property type="entry name" value="Flavoproteins"/>
    <property type="match status" value="1"/>
</dbReference>
<dbReference type="PANTHER" id="PTHR19384">
    <property type="entry name" value="NITRIC OXIDE SYNTHASE-RELATED"/>
    <property type="match status" value="1"/>
</dbReference>
<feature type="transmembrane region" description="Helical" evidence="3">
    <location>
        <begin position="173"/>
        <end position="196"/>
    </location>
</feature>
<keyword evidence="3" id="KW-0812">Transmembrane</keyword>
<dbReference type="Gene3D" id="2.40.30.10">
    <property type="entry name" value="Translation factors"/>
    <property type="match status" value="1"/>
</dbReference>
<accession>A0A1B1Y8N0</accession>
<keyword evidence="1" id="KW-0285">Flavoprotein</keyword>
<evidence type="ECO:0000256" key="1">
    <source>
        <dbReference type="ARBA" id="ARBA00022630"/>
    </source>
</evidence>
<dbReference type="Pfam" id="PF03929">
    <property type="entry name" value="PepSY_TM"/>
    <property type="match status" value="1"/>
</dbReference>
<keyword evidence="3" id="KW-0472">Membrane</keyword>
<proteinExistence type="predicted"/>
<dbReference type="InterPro" id="IPR001433">
    <property type="entry name" value="OxRdtase_FAD/NAD-bd"/>
</dbReference>
<dbReference type="SUPFAM" id="SSF63380">
    <property type="entry name" value="Riboflavin synthase domain-like"/>
    <property type="match status" value="1"/>
</dbReference>
<dbReference type="InterPro" id="IPR017938">
    <property type="entry name" value="Riboflavin_synthase-like_b-brl"/>
</dbReference>
<dbReference type="PRINTS" id="PR00369">
    <property type="entry name" value="FLAVODOXIN"/>
</dbReference>
<dbReference type="InterPro" id="IPR029039">
    <property type="entry name" value="Flavoprotein-like_sf"/>
</dbReference>
<feature type="domain" description="FAD-binding FR-type" evidence="5">
    <location>
        <begin position="494"/>
        <end position="594"/>
    </location>
</feature>
<sequence>MLTKIWRYSHFYLTVSSFLFLLLAAVTGAFLAFKPVQDKLQPYHIKNSENTSLAQVIDTLKNKYEEVLDLEVDKNYFVKATVFSMEADLDGQFYIHPIHGNKIADIPPKNTFFEFLTNFHRSLFLKTPGRIFVGITSFLLFLIAITGLLLAIKRQGGFLKFCSKIVNDKSIQYNHVALGRILLIPIIIIALTGTYLSMDRFSLLPENNVEVIEQKTSSQQNIAFSEFPIFKNTSLKEVQKLEFPFSSDEEDFFILNLHDKELKIHQKTGDIVQTTHYPFIQILHTLSFNLHTGNGSILWSLVLFLSSLAILYFMYSGTVIALKRLSSKTKNKHKATDANFIILIGSENGGTKRLAKTLQLALLNANQKVFLDDLNNYSNYPNAEQLIVITSTYGQGEPPNNANLFLNKLAEVKIHHPFKTHVIGLGSLSYPKFCEFAKEIHKQALLKDGMTVTSDTPLLIHNQNYEQFRNWVIDWSNSLNLNLEIPKELSAKKKKEITFKIIDKQSVTDKYDETFTLTLSVQKRKKFVPGDLLGITPPNETSERLYSIGKTAKGDMLLSIKKHSHGVCSNYLNNLKISDSLQANIQQNKEFHFPKKAKHVVFIANGTGIAPFLGMMHQQTKANVSLYWGTRTYESENLYKPYITEALHTKTLNNYEATFSKEVIEYNYVQELLERDHKNIAITLKNKGTIMLCGSINMRDDVFIQLEKICTKHQLHPFSYYKDNGQILTDCY</sequence>
<dbReference type="KEGG" id="wfu:AXE80_12630"/>
<keyword evidence="7" id="KW-1185">Reference proteome</keyword>
<dbReference type="InterPro" id="IPR001094">
    <property type="entry name" value="Flavdoxin-like"/>
</dbReference>
<dbReference type="SUPFAM" id="SSF52343">
    <property type="entry name" value="Ferredoxin reductase-like, C-terminal NADP-linked domain"/>
    <property type="match status" value="1"/>
</dbReference>
<dbReference type="PANTHER" id="PTHR19384:SF17">
    <property type="entry name" value="NADPH--CYTOCHROME P450 REDUCTASE"/>
    <property type="match status" value="1"/>
</dbReference>
<name>A0A1B1Y8N0_9FLAO</name>
<evidence type="ECO:0000259" key="5">
    <source>
        <dbReference type="PROSITE" id="PS51384"/>
    </source>
</evidence>
<dbReference type="GO" id="GO:0050660">
    <property type="term" value="F:flavin adenine dinucleotide binding"/>
    <property type="evidence" value="ECO:0007669"/>
    <property type="project" value="TreeGrafter"/>
</dbReference>
<evidence type="ECO:0000256" key="3">
    <source>
        <dbReference type="SAM" id="Phobius"/>
    </source>
</evidence>
<dbReference type="STRING" id="1790137.AXE80_12630"/>
<dbReference type="InterPro" id="IPR005625">
    <property type="entry name" value="PepSY-ass_TM"/>
</dbReference>
<dbReference type="OrthoDB" id="9789468at2"/>
<dbReference type="InterPro" id="IPR008254">
    <property type="entry name" value="Flavodoxin/NO_synth"/>
</dbReference>
<dbReference type="EMBL" id="CP014224">
    <property type="protein sequence ID" value="ANW97079.1"/>
    <property type="molecule type" value="Genomic_DNA"/>
</dbReference>
<evidence type="ECO:0000313" key="7">
    <source>
        <dbReference type="Proteomes" id="UP000092967"/>
    </source>
</evidence>
<dbReference type="RefSeq" id="WP_068827916.1">
    <property type="nucleotide sequence ID" value="NZ_CP014224.1"/>
</dbReference>
<dbReference type="GO" id="GO:0003958">
    <property type="term" value="F:NADPH-hemoprotein reductase activity"/>
    <property type="evidence" value="ECO:0007669"/>
    <property type="project" value="UniProtKB-EC"/>
</dbReference>
<dbReference type="InterPro" id="IPR039261">
    <property type="entry name" value="FNR_nucleotide-bd"/>
</dbReference>
<dbReference type="PROSITE" id="PS51384">
    <property type="entry name" value="FAD_FR"/>
    <property type="match status" value="1"/>
</dbReference>
<dbReference type="InterPro" id="IPR017927">
    <property type="entry name" value="FAD-bd_FR_type"/>
</dbReference>
<dbReference type="GO" id="GO:0010181">
    <property type="term" value="F:FMN binding"/>
    <property type="evidence" value="ECO:0007669"/>
    <property type="project" value="InterPro"/>
</dbReference>
<dbReference type="InterPro" id="IPR001709">
    <property type="entry name" value="Flavoprot_Pyr_Nucl_cyt_Rdtase"/>
</dbReference>
<gene>
    <name evidence="6" type="ORF">AXE80_12630</name>
</gene>
<keyword evidence="3" id="KW-1133">Transmembrane helix</keyword>
<feature type="transmembrane region" description="Helical" evidence="3">
    <location>
        <begin position="297"/>
        <end position="322"/>
    </location>
</feature>
<dbReference type="Gene3D" id="3.40.50.80">
    <property type="entry name" value="Nucleotide-binding domain of ferredoxin-NADP reductase (FNR) module"/>
    <property type="match status" value="1"/>
</dbReference>
<reference evidence="6 7" key="1">
    <citation type="submission" date="2016-02" db="EMBL/GenBank/DDBJ databases">
        <authorList>
            <person name="Wen L."/>
            <person name="He K."/>
            <person name="Yang H."/>
        </authorList>
    </citation>
    <scope>NUCLEOTIDE SEQUENCE [LARGE SCALE GENOMIC DNA]</scope>
    <source>
        <strain evidence="6 7">CZ1127</strain>
    </source>
</reference>
<organism evidence="6 7">
    <name type="scientific">Wenyingzhuangia fucanilytica</name>
    <dbReference type="NCBI Taxonomy" id="1790137"/>
    <lineage>
        <taxon>Bacteria</taxon>
        <taxon>Pseudomonadati</taxon>
        <taxon>Bacteroidota</taxon>
        <taxon>Flavobacteriia</taxon>
        <taxon>Flavobacteriales</taxon>
        <taxon>Flavobacteriaceae</taxon>
        <taxon>Wenyingzhuangia</taxon>
    </lineage>
</organism>
<dbReference type="PRINTS" id="PR00371">
    <property type="entry name" value="FPNCR"/>
</dbReference>
<dbReference type="AlphaFoldDB" id="A0A1B1Y8N0"/>
<dbReference type="Gene3D" id="3.40.50.360">
    <property type="match status" value="1"/>
</dbReference>